<dbReference type="PANTHER" id="PTHR47481">
    <property type="match status" value="1"/>
</dbReference>
<dbReference type="EMBL" id="JABDTM020011899">
    <property type="protein sequence ID" value="KAH0820438.1"/>
    <property type="molecule type" value="Genomic_DNA"/>
</dbReference>
<reference evidence="4" key="2">
    <citation type="submission" date="2021-08" db="EMBL/GenBank/DDBJ databases">
        <authorList>
            <person name="Eriksson T."/>
        </authorList>
    </citation>
    <scope>NUCLEOTIDE SEQUENCE</scope>
    <source>
        <strain evidence="4">Stoneville</strain>
        <tissue evidence="4">Whole head</tissue>
    </source>
</reference>
<evidence type="ECO:0000256" key="1">
    <source>
        <dbReference type="SAM" id="Coils"/>
    </source>
</evidence>
<comment type="caution">
    <text evidence="4">The sequence shown here is derived from an EMBL/GenBank/DDBJ whole genome shotgun (WGS) entry which is preliminary data.</text>
</comment>
<feature type="domain" description="Retrovirus-related Pol polyprotein from transposon TNT 1-94-like beta-barrel" evidence="3">
    <location>
        <begin position="618"/>
        <end position="701"/>
    </location>
</feature>
<feature type="region of interest" description="Disordered" evidence="2">
    <location>
        <begin position="573"/>
        <end position="596"/>
    </location>
</feature>
<proteinExistence type="predicted"/>
<dbReference type="Pfam" id="PF22936">
    <property type="entry name" value="Pol_BBD"/>
    <property type="match status" value="1"/>
</dbReference>
<accession>A0A8J6HUK1</accession>
<dbReference type="AlphaFoldDB" id="A0A8J6HUK1"/>
<name>A0A8J6HUK1_TENMO</name>
<protein>
    <recommendedName>
        <fullName evidence="3">Retrovirus-related Pol polyprotein from transposon TNT 1-94-like beta-barrel domain-containing protein</fullName>
    </recommendedName>
</protein>
<evidence type="ECO:0000256" key="2">
    <source>
        <dbReference type="SAM" id="MobiDB-lite"/>
    </source>
</evidence>
<dbReference type="SUPFAM" id="SSF53098">
    <property type="entry name" value="Ribonuclease H-like"/>
    <property type="match status" value="1"/>
</dbReference>
<reference evidence="4" key="1">
    <citation type="journal article" date="2020" name="J Insects Food Feed">
        <title>The yellow mealworm (Tenebrio molitor) genome: a resource for the emerging insects as food and feed industry.</title>
        <authorList>
            <person name="Eriksson T."/>
            <person name="Andere A."/>
            <person name="Kelstrup H."/>
            <person name="Emery V."/>
            <person name="Picard C."/>
        </authorList>
    </citation>
    <scope>NUCLEOTIDE SEQUENCE</scope>
    <source>
        <strain evidence="4">Stoneville</strain>
        <tissue evidence="4">Whole head</tissue>
    </source>
</reference>
<organism evidence="4 5">
    <name type="scientific">Tenebrio molitor</name>
    <name type="common">Yellow mealworm beetle</name>
    <dbReference type="NCBI Taxonomy" id="7067"/>
    <lineage>
        <taxon>Eukaryota</taxon>
        <taxon>Metazoa</taxon>
        <taxon>Ecdysozoa</taxon>
        <taxon>Arthropoda</taxon>
        <taxon>Hexapoda</taxon>
        <taxon>Insecta</taxon>
        <taxon>Pterygota</taxon>
        <taxon>Neoptera</taxon>
        <taxon>Endopterygota</taxon>
        <taxon>Coleoptera</taxon>
        <taxon>Polyphaga</taxon>
        <taxon>Cucujiformia</taxon>
        <taxon>Tenebrionidae</taxon>
        <taxon>Tenebrio</taxon>
    </lineage>
</organism>
<keyword evidence="5" id="KW-1185">Reference proteome</keyword>
<evidence type="ECO:0000313" key="4">
    <source>
        <dbReference type="EMBL" id="KAH0820438.1"/>
    </source>
</evidence>
<feature type="coiled-coil region" evidence="1">
    <location>
        <begin position="498"/>
        <end position="525"/>
    </location>
</feature>
<gene>
    <name evidence="4" type="ORF">GEV33_002353</name>
</gene>
<dbReference type="InterPro" id="IPR012337">
    <property type="entry name" value="RNaseH-like_sf"/>
</dbReference>
<dbReference type="Proteomes" id="UP000719412">
    <property type="component" value="Unassembled WGS sequence"/>
</dbReference>
<dbReference type="Pfam" id="PF14223">
    <property type="entry name" value="Retrotran_gag_2"/>
    <property type="match status" value="1"/>
</dbReference>
<keyword evidence="1" id="KW-0175">Coiled coil</keyword>
<dbReference type="InterPro" id="IPR054722">
    <property type="entry name" value="PolX-like_BBD"/>
</dbReference>
<evidence type="ECO:0000259" key="3">
    <source>
        <dbReference type="Pfam" id="PF22936"/>
    </source>
</evidence>
<dbReference type="PANTHER" id="PTHR47481:SF7">
    <property type="entry name" value="CCHC-TYPE DOMAIN-CONTAINING PROTEIN"/>
    <property type="match status" value="1"/>
</dbReference>
<evidence type="ECO:0000313" key="5">
    <source>
        <dbReference type="Proteomes" id="UP000719412"/>
    </source>
</evidence>
<sequence length="957" mass="108705">MGKYTRKSDRSLKFTAEMLQEARERIARGESKRSVADSFGVNECSLRKRLKLGTVPVTLGRFVPVFSPAMEEELATHVRELNKRFYGLTMKNVMVLAYQYAEINNLPHRFNKEKKTADERPRTSAAGPSTRIIVTPRMIVPLPKVDEAQVRRTQGKKSEILSSTPYKDQLEESLAEKTQQVKRRVFSGKLTKEPTKRKKKQDKDAVCPSCGESYSSITKISDWLQCISVNSGGTKSASTIWMRLNLYAIAVRISVSAKMSDTEENLPSDIELAAQSAIDTLIPAKSKERYEIVCKYFEEWMEIKKIREVSEKAKNCGAERRYLLMPTPHDATNTLQRWRVDSASHRVADPPIFNPRTTDAEHPTFALDHVPAVVAHVEKLEGNANWTKWRRQMELLLRHNDVFELITGEKTFPQAPTEGASTTERSTYEVTLKAVQKSDALAQLILVSSMNDANVDLTATCETAKDTWEKLLSIYEQSSGQRLDRLMEQFFSCEKNPAENVTAHVARLQRNFREMNDELKRVAKTELPELLLMSRVMSTLPAEYFEFKSVWESASGDLSAFIVKGGETKVHVKKDNHHPNKKATANSDVREKKRANTSRAEGDAFVSVFDGIAESEMWLADSGASVHMTRQKNYFIAYKSFSSRKQIQVGNCEKITAYGQGTINVEMNVGGKWHRNHLTNVWYIPEIGRNLFSMGQTTDKSFNLELDRKGCYFKKEGRVRLIGRMVCCEPETPAEVFIASVTDTVELWHERLCHQSKQHVARFLKHRGVDVQADEEFCEGSSVAGELIHADVNGPMEEQSIGGARNSSVKKGYAGKEVITGRNSDTPVKMFRQIWISQKHSKYQKVLWRSDPSEPTHVKVKAIVEFFKRSPQAAAKLRAVETQLGCQQLNVKQDMPVRWNSTKDMFERILQIKEPLISTLALVNYEKNTLTLSDWQIIAYSLKALKVFQEVTAPKKM</sequence>